<protein>
    <recommendedName>
        <fullName evidence="4">phosphoglycolate phosphatase</fullName>
        <ecNumber evidence="4">3.1.3.18</ecNumber>
    </recommendedName>
</protein>
<organism evidence="5 6">
    <name type="scientific">Rhodovulum iodosum</name>
    <dbReference type="NCBI Taxonomy" id="68291"/>
    <lineage>
        <taxon>Bacteria</taxon>
        <taxon>Pseudomonadati</taxon>
        <taxon>Pseudomonadota</taxon>
        <taxon>Alphaproteobacteria</taxon>
        <taxon>Rhodobacterales</taxon>
        <taxon>Paracoccaceae</taxon>
        <taxon>Rhodovulum</taxon>
    </lineage>
</organism>
<dbReference type="SFLD" id="SFLDS00003">
    <property type="entry name" value="Haloacid_Dehalogenase"/>
    <property type="match status" value="1"/>
</dbReference>
<dbReference type="InterPro" id="IPR050155">
    <property type="entry name" value="HAD-like_hydrolase_sf"/>
</dbReference>
<dbReference type="InterPro" id="IPR023214">
    <property type="entry name" value="HAD_sf"/>
</dbReference>
<evidence type="ECO:0000313" key="5">
    <source>
        <dbReference type="EMBL" id="MEX5729507.1"/>
    </source>
</evidence>
<dbReference type="RefSeq" id="WP_125403873.1">
    <property type="nucleotide sequence ID" value="NZ_JBEHHI010000003.1"/>
</dbReference>
<dbReference type="Gene3D" id="1.10.150.240">
    <property type="entry name" value="Putative phosphatase, domain 2"/>
    <property type="match status" value="1"/>
</dbReference>
<dbReference type="PRINTS" id="PR00413">
    <property type="entry name" value="HADHALOGNASE"/>
</dbReference>
<evidence type="ECO:0000256" key="2">
    <source>
        <dbReference type="ARBA" id="ARBA00004818"/>
    </source>
</evidence>
<evidence type="ECO:0000256" key="3">
    <source>
        <dbReference type="ARBA" id="ARBA00006171"/>
    </source>
</evidence>
<reference evidence="5 6" key="1">
    <citation type="submission" date="2024-06" db="EMBL/GenBank/DDBJ databases">
        <title>Genome of Rhodovulum iodosum, a marine photoferrotroph.</title>
        <authorList>
            <person name="Bianchini G."/>
            <person name="Nikeleit V."/>
            <person name="Kappler A."/>
            <person name="Bryce C."/>
            <person name="Sanchez-Baracaldo P."/>
        </authorList>
    </citation>
    <scope>NUCLEOTIDE SEQUENCE [LARGE SCALE GENOMIC DNA]</scope>
    <source>
        <strain evidence="5 6">UT/N1</strain>
    </source>
</reference>
<sequence length="226" mass="23520">MRTVIFDLDGTLADTSGDLIAAANACFQRAGRGAPLDPVADAATAFLGGRAMLQLGYERLDGAADDAEVAAHYPYLLDYYGAHIDRHTTLYPGVAEAVARLRGAGYAVGICTNKPEALAEVLLSRLGVRDLFASLIGADTLPVRKPDPAPYIAAVERAGGSVARSLLVGDTATDRTTARAAGVPCVLVGFGPAADIVAGLTPEGLIGHYDELFDLAERLIPREAAE</sequence>
<dbReference type="InterPro" id="IPR023198">
    <property type="entry name" value="PGP-like_dom2"/>
</dbReference>
<comment type="catalytic activity">
    <reaction evidence="1">
        <text>2-phosphoglycolate + H2O = glycolate + phosphate</text>
        <dbReference type="Rhea" id="RHEA:14369"/>
        <dbReference type="ChEBI" id="CHEBI:15377"/>
        <dbReference type="ChEBI" id="CHEBI:29805"/>
        <dbReference type="ChEBI" id="CHEBI:43474"/>
        <dbReference type="ChEBI" id="CHEBI:58033"/>
        <dbReference type="EC" id="3.1.3.18"/>
    </reaction>
</comment>
<accession>A0ABV3XYR9</accession>
<dbReference type="EC" id="3.1.3.18" evidence="4"/>
<dbReference type="SUPFAM" id="SSF56784">
    <property type="entry name" value="HAD-like"/>
    <property type="match status" value="1"/>
</dbReference>
<dbReference type="Pfam" id="PF00702">
    <property type="entry name" value="Hydrolase"/>
    <property type="match status" value="1"/>
</dbReference>
<dbReference type="InterPro" id="IPR036412">
    <property type="entry name" value="HAD-like_sf"/>
</dbReference>
<evidence type="ECO:0000256" key="1">
    <source>
        <dbReference type="ARBA" id="ARBA00000830"/>
    </source>
</evidence>
<evidence type="ECO:0000313" key="6">
    <source>
        <dbReference type="Proteomes" id="UP001560019"/>
    </source>
</evidence>
<proteinExistence type="inferred from homology"/>
<dbReference type="InterPro" id="IPR006439">
    <property type="entry name" value="HAD-SF_hydro_IA"/>
</dbReference>
<keyword evidence="6" id="KW-1185">Reference proteome</keyword>
<comment type="caution">
    <text evidence="5">The sequence shown here is derived from an EMBL/GenBank/DDBJ whole genome shotgun (WGS) entry which is preliminary data.</text>
</comment>
<dbReference type="Gene3D" id="3.40.50.1000">
    <property type="entry name" value="HAD superfamily/HAD-like"/>
    <property type="match status" value="1"/>
</dbReference>
<name>A0ABV3XYR9_9RHOB</name>
<dbReference type="EMBL" id="JBEHHI010000003">
    <property type="protein sequence ID" value="MEX5729507.1"/>
    <property type="molecule type" value="Genomic_DNA"/>
</dbReference>
<dbReference type="Proteomes" id="UP001560019">
    <property type="component" value="Unassembled WGS sequence"/>
</dbReference>
<evidence type="ECO:0000256" key="4">
    <source>
        <dbReference type="ARBA" id="ARBA00013078"/>
    </source>
</evidence>
<gene>
    <name evidence="5" type="ORF">Ga0609869_002860</name>
</gene>
<dbReference type="SFLD" id="SFLDG01129">
    <property type="entry name" value="C1.5:_HAD__Beta-PGM__Phosphata"/>
    <property type="match status" value="1"/>
</dbReference>
<comment type="similarity">
    <text evidence="3">Belongs to the HAD-like hydrolase superfamily. CbbY/CbbZ/Gph/YieH family.</text>
</comment>
<dbReference type="NCBIfam" id="TIGR01509">
    <property type="entry name" value="HAD-SF-IA-v3"/>
    <property type="match status" value="1"/>
</dbReference>
<dbReference type="PANTHER" id="PTHR43434">
    <property type="entry name" value="PHOSPHOGLYCOLATE PHOSPHATASE"/>
    <property type="match status" value="1"/>
</dbReference>
<comment type="pathway">
    <text evidence="2">Organic acid metabolism; glycolate biosynthesis; glycolate from 2-phosphoglycolate: step 1/1.</text>
</comment>
<dbReference type="NCBIfam" id="TIGR01549">
    <property type="entry name" value="HAD-SF-IA-v1"/>
    <property type="match status" value="1"/>
</dbReference>
<dbReference type="PANTHER" id="PTHR43434:SF1">
    <property type="entry name" value="PHOSPHOGLYCOLATE PHOSPHATASE"/>
    <property type="match status" value="1"/>
</dbReference>